<evidence type="ECO:0000313" key="2">
    <source>
        <dbReference type="Proteomes" id="UP000057158"/>
    </source>
</evidence>
<keyword evidence="2" id="KW-1185">Reference proteome</keyword>
<proteinExistence type="predicted"/>
<dbReference type="AlphaFoldDB" id="A0A0M3QFC1"/>
<dbReference type="STRING" id="1603606.DSOUD_1037"/>
<dbReference type="PATRIC" id="fig|1603606.3.peg.1140"/>
<dbReference type="Proteomes" id="UP000057158">
    <property type="component" value="Chromosome"/>
</dbReference>
<sequence>MPDNQPTFRHWAPDFDGWPNSWMGVREDLVFGRKLLSYFAEFLQALYVAGVTRRTFVQYRDNLWLLGGIIISRVSLYDDYQADPLATLIIAVEMDDILPDHHHRMNQAELRAFSRMCRLFEKHLRQSV</sequence>
<name>A0A0M3QFC1_9BACT</name>
<dbReference type="KEGG" id="des:DSOUD_1037"/>
<reference evidence="1 2" key="1">
    <citation type="submission" date="2015-07" db="EMBL/GenBank/DDBJ databases">
        <title>Isolation and Genomic Characterization of a Novel Halophilic Metal-Reducing Deltaproteobacterium from the Deep Subsurface.</title>
        <authorList>
            <person name="Badalamenti J.P."/>
            <person name="Summers Z.M."/>
            <person name="Gralnick J.A."/>
            <person name="Bond D.R."/>
        </authorList>
    </citation>
    <scope>NUCLEOTIDE SEQUENCE [LARGE SCALE GENOMIC DNA]</scope>
    <source>
        <strain evidence="1 2">WTL</strain>
    </source>
</reference>
<accession>A0A0M3QFC1</accession>
<organism evidence="1 2">
    <name type="scientific">Desulfuromonas soudanensis</name>
    <dbReference type="NCBI Taxonomy" id="1603606"/>
    <lineage>
        <taxon>Bacteria</taxon>
        <taxon>Pseudomonadati</taxon>
        <taxon>Thermodesulfobacteriota</taxon>
        <taxon>Desulfuromonadia</taxon>
        <taxon>Desulfuromonadales</taxon>
        <taxon>Desulfuromonadaceae</taxon>
        <taxon>Desulfuromonas</taxon>
    </lineage>
</organism>
<gene>
    <name evidence="1" type="ORF">DSOUD_1037</name>
</gene>
<dbReference type="RefSeq" id="WP_053549988.1">
    <property type="nucleotide sequence ID" value="NZ_CP010802.1"/>
</dbReference>
<evidence type="ECO:0000313" key="1">
    <source>
        <dbReference type="EMBL" id="ALC15823.1"/>
    </source>
</evidence>
<dbReference type="OrthoDB" id="5405511at2"/>
<protein>
    <submittedName>
        <fullName evidence="1">Uncharacterized protein</fullName>
    </submittedName>
</protein>
<dbReference type="EMBL" id="CP010802">
    <property type="protein sequence ID" value="ALC15823.1"/>
    <property type="molecule type" value="Genomic_DNA"/>
</dbReference>